<proteinExistence type="predicted"/>
<sequence length="116" mass="13132">MTAKNHYHDRIQRATQQLAQLQARDLLASQRRDSKAKQQAKKEEARRRARMAELTFLAGAQSLDDAEFVGVLRQHIENRSNHLKQQASEIGTVWLVSISSSRNSIDPVKAIPSVDN</sequence>
<evidence type="ECO:0000313" key="2">
    <source>
        <dbReference type="EMBL" id="QND80542.1"/>
    </source>
</evidence>
<dbReference type="EMBL" id="CP060028">
    <property type="protein sequence ID" value="QND80542.1"/>
    <property type="molecule type" value="Genomic_DNA"/>
</dbReference>
<dbReference type="Proteomes" id="UP000515506">
    <property type="component" value="Chromosome"/>
</dbReference>
<feature type="region of interest" description="Disordered" evidence="1">
    <location>
        <begin position="26"/>
        <end position="46"/>
    </location>
</feature>
<keyword evidence="3" id="KW-1185">Reference proteome</keyword>
<protein>
    <submittedName>
        <fullName evidence="2">Uncharacterized protein</fullName>
    </submittedName>
</protein>
<accession>A0ABX6RBA0</accession>
<organism evidence="2 3">
    <name type="scientific">Pseudoxanthomonas mexicana</name>
    <dbReference type="NCBI Taxonomy" id="128785"/>
    <lineage>
        <taxon>Bacteria</taxon>
        <taxon>Pseudomonadati</taxon>
        <taxon>Pseudomonadota</taxon>
        <taxon>Gammaproteobacteria</taxon>
        <taxon>Lysobacterales</taxon>
        <taxon>Lysobacteraceae</taxon>
        <taxon>Pseudoxanthomonas</taxon>
    </lineage>
</organism>
<reference evidence="2 3" key="1">
    <citation type="submission" date="2020-08" db="EMBL/GenBank/DDBJ databases">
        <title>Streptomycin resistant and MDR strain, P. mexicana.</title>
        <authorList>
            <person name="Ganesh-kumar S."/>
            <person name="Zhe T."/>
            <person name="Yu Z."/>
            <person name="Min Y."/>
        </authorList>
    </citation>
    <scope>NUCLEOTIDE SEQUENCE [LARGE SCALE GENOMIC DNA]</scope>
    <source>
        <strain evidence="2 3">GTZY</strain>
    </source>
</reference>
<evidence type="ECO:0000256" key="1">
    <source>
        <dbReference type="SAM" id="MobiDB-lite"/>
    </source>
</evidence>
<name>A0ABX6RBA0_PSEMX</name>
<feature type="compositionally biased region" description="Basic and acidic residues" evidence="1">
    <location>
        <begin position="30"/>
        <end position="46"/>
    </location>
</feature>
<evidence type="ECO:0000313" key="3">
    <source>
        <dbReference type="Proteomes" id="UP000515506"/>
    </source>
</evidence>
<dbReference type="RefSeq" id="WP_185895756.1">
    <property type="nucleotide sequence ID" value="NZ_CP060028.1"/>
</dbReference>
<gene>
    <name evidence="2" type="ORF">H4W19_01670</name>
</gene>